<dbReference type="InterPro" id="IPR036271">
    <property type="entry name" value="Tet_transcr_reg_TetR-rel_C_sf"/>
</dbReference>
<dbReference type="PRINTS" id="PR00455">
    <property type="entry name" value="HTHTETR"/>
</dbReference>
<dbReference type="InterPro" id="IPR050109">
    <property type="entry name" value="HTH-type_TetR-like_transc_reg"/>
</dbReference>
<evidence type="ECO:0000256" key="4">
    <source>
        <dbReference type="PROSITE-ProRule" id="PRU00335"/>
    </source>
</evidence>
<dbReference type="PANTHER" id="PTHR30055">
    <property type="entry name" value="HTH-TYPE TRANSCRIPTIONAL REGULATOR RUTR"/>
    <property type="match status" value="1"/>
</dbReference>
<keyword evidence="7" id="KW-1185">Reference proteome</keyword>
<reference evidence="6 7" key="1">
    <citation type="submission" date="2019-03" db="EMBL/GenBank/DDBJ databases">
        <title>Genomic Encyclopedia of Type Strains, Phase IV (KMG-IV): sequencing the most valuable type-strain genomes for metagenomic binning, comparative biology and taxonomic classification.</title>
        <authorList>
            <person name="Goeker M."/>
        </authorList>
    </citation>
    <scope>NUCLEOTIDE SEQUENCE [LARGE SCALE GENOMIC DNA]</scope>
    <source>
        <strain evidence="6 7">DSM 45934</strain>
    </source>
</reference>
<name>A0A4R2JIB9_9PSEU</name>
<evidence type="ECO:0000313" key="7">
    <source>
        <dbReference type="Proteomes" id="UP000295680"/>
    </source>
</evidence>
<feature type="DNA-binding region" description="H-T-H motif" evidence="4">
    <location>
        <begin position="37"/>
        <end position="56"/>
    </location>
</feature>
<evidence type="ECO:0000256" key="3">
    <source>
        <dbReference type="ARBA" id="ARBA00023163"/>
    </source>
</evidence>
<evidence type="ECO:0000259" key="5">
    <source>
        <dbReference type="PROSITE" id="PS50977"/>
    </source>
</evidence>
<keyword evidence="2 4" id="KW-0238">DNA-binding</keyword>
<dbReference type="AlphaFoldDB" id="A0A4R2JIB9"/>
<dbReference type="PROSITE" id="PS50977">
    <property type="entry name" value="HTH_TETR_2"/>
    <property type="match status" value="1"/>
</dbReference>
<gene>
    <name evidence="6" type="ORF">EV192_105217</name>
</gene>
<feature type="domain" description="HTH tetR-type" evidence="5">
    <location>
        <begin position="14"/>
        <end position="74"/>
    </location>
</feature>
<sequence length="197" mass="21207">MPKIIGSSLTEHREQVRARMFDAVRTLLYASGFDAITLSGVAATAGVGRTAVYNHFPDREALLVAFVAHETDEYVTRLRAALAPVDDPVEALAVFVRMQLRVLAGRHTPPGTALNAALSPEAYRRMAEHVDLVTAELREILAAGARLGRMTDDPLDVLVAMVTACLASREVVDTAGDLEVTIETAVRFVLRAVGATL</sequence>
<dbReference type="Pfam" id="PF00440">
    <property type="entry name" value="TetR_N"/>
    <property type="match status" value="1"/>
</dbReference>
<dbReference type="RefSeq" id="WP_132118698.1">
    <property type="nucleotide sequence ID" value="NZ_SLWS01000005.1"/>
</dbReference>
<keyword evidence="1" id="KW-0805">Transcription regulation</keyword>
<dbReference type="InterPro" id="IPR009057">
    <property type="entry name" value="Homeodomain-like_sf"/>
</dbReference>
<keyword evidence="3" id="KW-0804">Transcription</keyword>
<protein>
    <submittedName>
        <fullName evidence="6">TetR family transcriptional regulator</fullName>
    </submittedName>
</protein>
<dbReference type="GO" id="GO:0000976">
    <property type="term" value="F:transcription cis-regulatory region binding"/>
    <property type="evidence" value="ECO:0007669"/>
    <property type="project" value="TreeGrafter"/>
</dbReference>
<dbReference type="Proteomes" id="UP000295680">
    <property type="component" value="Unassembled WGS sequence"/>
</dbReference>
<proteinExistence type="predicted"/>
<evidence type="ECO:0000256" key="1">
    <source>
        <dbReference type="ARBA" id="ARBA00023015"/>
    </source>
</evidence>
<dbReference type="OrthoDB" id="4709704at2"/>
<dbReference type="InterPro" id="IPR001647">
    <property type="entry name" value="HTH_TetR"/>
</dbReference>
<dbReference type="PANTHER" id="PTHR30055:SF234">
    <property type="entry name" value="HTH-TYPE TRANSCRIPTIONAL REGULATOR BETI"/>
    <property type="match status" value="1"/>
</dbReference>
<evidence type="ECO:0000313" key="6">
    <source>
        <dbReference type="EMBL" id="TCO58152.1"/>
    </source>
</evidence>
<dbReference type="GO" id="GO:0003700">
    <property type="term" value="F:DNA-binding transcription factor activity"/>
    <property type="evidence" value="ECO:0007669"/>
    <property type="project" value="TreeGrafter"/>
</dbReference>
<evidence type="ECO:0000256" key="2">
    <source>
        <dbReference type="ARBA" id="ARBA00023125"/>
    </source>
</evidence>
<dbReference type="EMBL" id="SLWS01000005">
    <property type="protein sequence ID" value="TCO58152.1"/>
    <property type="molecule type" value="Genomic_DNA"/>
</dbReference>
<comment type="caution">
    <text evidence="6">The sequence shown here is derived from an EMBL/GenBank/DDBJ whole genome shotgun (WGS) entry which is preliminary data.</text>
</comment>
<dbReference type="Gene3D" id="1.10.357.10">
    <property type="entry name" value="Tetracycline Repressor, domain 2"/>
    <property type="match status" value="1"/>
</dbReference>
<dbReference type="SUPFAM" id="SSF46689">
    <property type="entry name" value="Homeodomain-like"/>
    <property type="match status" value="1"/>
</dbReference>
<accession>A0A4R2JIB9</accession>
<organism evidence="6 7">
    <name type="scientific">Actinocrispum wychmicini</name>
    <dbReference type="NCBI Taxonomy" id="1213861"/>
    <lineage>
        <taxon>Bacteria</taxon>
        <taxon>Bacillati</taxon>
        <taxon>Actinomycetota</taxon>
        <taxon>Actinomycetes</taxon>
        <taxon>Pseudonocardiales</taxon>
        <taxon>Pseudonocardiaceae</taxon>
        <taxon>Actinocrispum</taxon>
    </lineage>
</organism>
<dbReference type="SUPFAM" id="SSF48498">
    <property type="entry name" value="Tetracyclin repressor-like, C-terminal domain"/>
    <property type="match status" value="1"/>
</dbReference>